<keyword evidence="3" id="KW-0547">Nucleotide-binding</keyword>
<dbReference type="GO" id="GO:0004674">
    <property type="term" value="F:protein serine/threonine kinase activity"/>
    <property type="evidence" value="ECO:0007669"/>
    <property type="project" value="UniProtKB-EC"/>
</dbReference>
<dbReference type="InterPro" id="IPR011009">
    <property type="entry name" value="Kinase-like_dom_sf"/>
</dbReference>
<dbReference type="EC" id="2.7.11.1" evidence="2"/>
<feature type="transmembrane region" description="Helical" evidence="5">
    <location>
        <begin position="15"/>
        <end position="32"/>
    </location>
</feature>
<sequence length="174" mass="19899">MLQKCVTLYVLRTDHLTFAILVSLITILLVSYKQHSLPPNTYCRASGVVYVGEDIKTKRRVAIKQMNLRQQPKKELILNEILVMRAHRNGNIVNYLDSYLVSVFPWFSRTVLCPLVESRNLLGMELWVVMEYLDGGSLTDVVTETCMEEKHIATVCREVGCSFANVPSILLYFP</sequence>
<protein>
    <recommendedName>
        <fullName evidence="2">non-specific serine/threonine protein kinase</fullName>
        <ecNumber evidence="2">2.7.11.1</ecNumber>
    </recommendedName>
</protein>
<dbReference type="Gene3D" id="3.30.200.20">
    <property type="entry name" value="Phosphorylase Kinase, domain 1"/>
    <property type="match status" value="1"/>
</dbReference>
<dbReference type="SUPFAM" id="SSF56112">
    <property type="entry name" value="Protein kinase-like (PK-like)"/>
    <property type="match status" value="1"/>
</dbReference>
<organism evidence="7 8">
    <name type="scientific">Dibothriocephalus latus</name>
    <name type="common">Fish tapeworm</name>
    <name type="synonym">Diphyllobothrium latum</name>
    <dbReference type="NCBI Taxonomy" id="60516"/>
    <lineage>
        <taxon>Eukaryota</taxon>
        <taxon>Metazoa</taxon>
        <taxon>Spiralia</taxon>
        <taxon>Lophotrochozoa</taxon>
        <taxon>Platyhelminthes</taxon>
        <taxon>Cestoda</taxon>
        <taxon>Eucestoda</taxon>
        <taxon>Diphyllobothriidea</taxon>
        <taxon>Diphyllobothriidae</taxon>
        <taxon>Dibothriocephalus</taxon>
    </lineage>
</organism>
<evidence type="ECO:0000256" key="5">
    <source>
        <dbReference type="SAM" id="Phobius"/>
    </source>
</evidence>
<comment type="similarity">
    <text evidence="1">Belongs to the protein kinase superfamily. STE Ser/Thr protein kinase family. STE20 subfamily.</text>
</comment>
<evidence type="ECO:0000256" key="4">
    <source>
        <dbReference type="ARBA" id="ARBA00022840"/>
    </source>
</evidence>
<dbReference type="PANTHER" id="PTHR45832">
    <property type="entry name" value="SERINE/THREONINE-PROTEIN KINASE SAMKA-RELATED-RELATED"/>
    <property type="match status" value="1"/>
</dbReference>
<evidence type="ECO:0000256" key="3">
    <source>
        <dbReference type="ARBA" id="ARBA00022741"/>
    </source>
</evidence>
<dbReference type="GO" id="GO:0005524">
    <property type="term" value="F:ATP binding"/>
    <property type="evidence" value="ECO:0007669"/>
    <property type="project" value="UniProtKB-KW"/>
</dbReference>
<accession>A0A3P7MNX4</accession>
<keyword evidence="5" id="KW-1133">Transmembrane helix</keyword>
<dbReference type="AlphaFoldDB" id="A0A3P7MNX4"/>
<evidence type="ECO:0000259" key="6">
    <source>
        <dbReference type="PROSITE" id="PS50011"/>
    </source>
</evidence>
<reference evidence="7 8" key="1">
    <citation type="submission" date="2018-11" db="EMBL/GenBank/DDBJ databases">
        <authorList>
            <consortium name="Pathogen Informatics"/>
        </authorList>
    </citation>
    <scope>NUCLEOTIDE SEQUENCE [LARGE SCALE GENOMIC DNA]</scope>
</reference>
<evidence type="ECO:0000313" key="7">
    <source>
        <dbReference type="EMBL" id="VDN31324.1"/>
    </source>
</evidence>
<gene>
    <name evidence="7" type="ORF">DILT_LOCUS15725</name>
</gene>
<dbReference type="InterPro" id="IPR051931">
    <property type="entry name" value="PAK3-like"/>
</dbReference>
<evidence type="ECO:0000313" key="8">
    <source>
        <dbReference type="Proteomes" id="UP000281553"/>
    </source>
</evidence>
<proteinExistence type="inferred from homology"/>
<evidence type="ECO:0000256" key="1">
    <source>
        <dbReference type="ARBA" id="ARBA00008874"/>
    </source>
</evidence>
<dbReference type="Proteomes" id="UP000281553">
    <property type="component" value="Unassembled WGS sequence"/>
</dbReference>
<name>A0A3P7MNX4_DIBLA</name>
<keyword evidence="5" id="KW-0472">Membrane</keyword>
<feature type="domain" description="Protein kinase" evidence="6">
    <location>
        <begin position="35"/>
        <end position="174"/>
    </location>
</feature>
<dbReference type="EMBL" id="UYRU01080716">
    <property type="protein sequence ID" value="VDN31324.1"/>
    <property type="molecule type" value="Genomic_DNA"/>
</dbReference>
<evidence type="ECO:0000256" key="2">
    <source>
        <dbReference type="ARBA" id="ARBA00012513"/>
    </source>
</evidence>
<keyword evidence="5" id="KW-0812">Transmembrane</keyword>
<dbReference type="InterPro" id="IPR000719">
    <property type="entry name" value="Prot_kinase_dom"/>
</dbReference>
<dbReference type="PANTHER" id="PTHR45832:SF22">
    <property type="entry name" value="SERINE_THREONINE-PROTEIN KINASE SAMKA-RELATED"/>
    <property type="match status" value="1"/>
</dbReference>
<dbReference type="OrthoDB" id="6281850at2759"/>
<dbReference type="PROSITE" id="PS50011">
    <property type="entry name" value="PROTEIN_KINASE_DOM"/>
    <property type="match status" value="1"/>
</dbReference>
<dbReference type="Pfam" id="PF00069">
    <property type="entry name" value="Pkinase"/>
    <property type="match status" value="1"/>
</dbReference>
<keyword evidence="4" id="KW-0067">ATP-binding</keyword>
<keyword evidence="8" id="KW-1185">Reference proteome</keyword>